<accession>E4MP84</accession>
<dbReference type="Gene3D" id="3.30.70.360">
    <property type="match status" value="1"/>
</dbReference>
<comment type="function">
    <text evidence="7">Cleaves the N-terminal amino acid of tripeptides.</text>
</comment>
<feature type="active site" description="Proton acceptor" evidence="7 8">
    <location>
        <position position="175"/>
    </location>
</feature>
<organism evidence="11 12">
    <name type="scientific">Capnocytophaga ochracea F0287</name>
    <dbReference type="NCBI Taxonomy" id="873517"/>
    <lineage>
        <taxon>Bacteria</taxon>
        <taxon>Pseudomonadati</taxon>
        <taxon>Bacteroidota</taxon>
        <taxon>Flavobacteriia</taxon>
        <taxon>Flavobacteriales</taxon>
        <taxon>Flavobacteriaceae</taxon>
        <taxon>Capnocytophaga</taxon>
    </lineage>
</organism>
<dbReference type="GO" id="GO:0005829">
    <property type="term" value="C:cytosol"/>
    <property type="evidence" value="ECO:0007669"/>
    <property type="project" value="TreeGrafter"/>
</dbReference>
<evidence type="ECO:0000259" key="10">
    <source>
        <dbReference type="Pfam" id="PF07687"/>
    </source>
</evidence>
<dbReference type="EMBL" id="AEOH01000005">
    <property type="protein sequence ID" value="EFS98435.1"/>
    <property type="molecule type" value="Genomic_DNA"/>
</dbReference>
<proteinExistence type="inferred from homology"/>
<name>E4MP84_CAPOC</name>
<gene>
    <name evidence="7 11" type="primary">pepT</name>
    <name evidence="11" type="ORF">HMPREF1977_0194</name>
</gene>
<dbReference type="EC" id="3.4.11.4" evidence="7"/>
<protein>
    <recommendedName>
        <fullName evidence="7">Peptidase T</fullName>
        <ecNumber evidence="7">3.4.11.4</ecNumber>
    </recommendedName>
    <alternativeName>
        <fullName evidence="7">Aminotripeptidase</fullName>
        <shortName evidence="7">Tripeptidase</shortName>
    </alternativeName>
    <alternativeName>
        <fullName evidence="7">Tripeptide aminopeptidase</fullName>
    </alternativeName>
</protein>
<feature type="binding site" evidence="7 9">
    <location>
        <position position="141"/>
    </location>
    <ligand>
        <name>Zn(2+)</name>
        <dbReference type="ChEBI" id="CHEBI:29105"/>
        <label>2</label>
    </ligand>
</feature>
<dbReference type="HAMAP" id="MF_00550">
    <property type="entry name" value="Aminopeptidase_M20"/>
    <property type="match status" value="1"/>
</dbReference>
<keyword evidence="7 11" id="KW-0031">Aminopeptidase</keyword>
<evidence type="ECO:0000256" key="3">
    <source>
        <dbReference type="ARBA" id="ARBA00022723"/>
    </source>
</evidence>
<dbReference type="PIRSF" id="PIRSF037215">
    <property type="entry name" value="Peptidase_M20B"/>
    <property type="match status" value="1"/>
</dbReference>
<dbReference type="Proteomes" id="UP000005391">
    <property type="component" value="Unassembled WGS sequence"/>
</dbReference>
<evidence type="ECO:0000313" key="12">
    <source>
        <dbReference type="Proteomes" id="UP000005391"/>
    </source>
</evidence>
<keyword evidence="3 7" id="KW-0479">Metal-binding</keyword>
<dbReference type="Pfam" id="PF07687">
    <property type="entry name" value="M20_dimer"/>
    <property type="match status" value="1"/>
</dbReference>
<dbReference type="GO" id="GO:0043171">
    <property type="term" value="P:peptide catabolic process"/>
    <property type="evidence" value="ECO:0007669"/>
    <property type="project" value="UniProtKB-UniRule"/>
</dbReference>
<comment type="cofactor">
    <cofactor evidence="7 9">
        <name>Zn(2+)</name>
        <dbReference type="ChEBI" id="CHEBI:29105"/>
    </cofactor>
    <text evidence="7 9">Binds 2 Zn(2+) ions per subunit.</text>
</comment>
<dbReference type="AlphaFoldDB" id="E4MP84"/>
<feature type="binding site" evidence="7 9">
    <location>
        <position position="198"/>
    </location>
    <ligand>
        <name>Zn(2+)</name>
        <dbReference type="ChEBI" id="CHEBI:29105"/>
        <label>1</label>
    </ligand>
</feature>
<comment type="similarity">
    <text evidence="1 7">Belongs to the peptidase M20B family.</text>
</comment>
<dbReference type="SUPFAM" id="SSF53187">
    <property type="entry name" value="Zn-dependent exopeptidases"/>
    <property type="match status" value="1"/>
</dbReference>
<dbReference type="PANTHER" id="PTHR42994">
    <property type="entry name" value="PEPTIDASE T"/>
    <property type="match status" value="1"/>
</dbReference>
<feature type="binding site" evidence="7 9">
    <location>
        <position position="78"/>
    </location>
    <ligand>
        <name>Zn(2+)</name>
        <dbReference type="ChEBI" id="CHEBI:29105"/>
        <label>1</label>
    </ligand>
</feature>
<dbReference type="PROSITE" id="PS00758">
    <property type="entry name" value="ARGE_DAPE_CPG2_1"/>
    <property type="match status" value="1"/>
</dbReference>
<reference evidence="11 12" key="1">
    <citation type="submission" date="2010-10" db="EMBL/GenBank/DDBJ databases">
        <authorList>
            <person name="Muzny D."/>
            <person name="Qin X."/>
            <person name="Deng J."/>
            <person name="Jiang H."/>
            <person name="Liu Y."/>
            <person name="Qu J."/>
            <person name="Song X.-Z."/>
            <person name="Zhang L."/>
            <person name="Thornton R."/>
            <person name="Coyle M."/>
            <person name="Francisco L."/>
            <person name="Jackson L."/>
            <person name="Javaid M."/>
            <person name="Korchina V."/>
            <person name="Kovar C."/>
            <person name="Mata R."/>
            <person name="Mathew T."/>
            <person name="Ngo R."/>
            <person name="Nguyen L."/>
            <person name="Nguyen N."/>
            <person name="Okwuonu G."/>
            <person name="Ongeri F."/>
            <person name="Pham C."/>
            <person name="Simmons D."/>
            <person name="Wilczek-Boney K."/>
            <person name="Hale W."/>
            <person name="Jakkamsetti A."/>
            <person name="Pham P."/>
            <person name="Ruth R."/>
            <person name="San Lucas F."/>
            <person name="Warren J."/>
            <person name="Zhang J."/>
            <person name="Zhao Z."/>
            <person name="Zhou C."/>
            <person name="Zhu D."/>
            <person name="Lee S."/>
            <person name="Bess C."/>
            <person name="Blankenburg K."/>
            <person name="Forbes L."/>
            <person name="Fu Q."/>
            <person name="Gubbala S."/>
            <person name="Hirani K."/>
            <person name="Jayaseelan J.C."/>
            <person name="Lara F."/>
            <person name="Munidasa M."/>
            <person name="Palculict T."/>
            <person name="Patil S."/>
            <person name="Pu L.-L."/>
            <person name="Saada N."/>
            <person name="Tang L."/>
            <person name="Weissenberger G."/>
            <person name="Zhu Y."/>
            <person name="Hemphill L."/>
            <person name="Shang Y."/>
            <person name="Youmans B."/>
            <person name="Ayvaz T."/>
            <person name="Ross M."/>
            <person name="Santibanez J."/>
            <person name="Aqrawi P."/>
            <person name="Gross S."/>
            <person name="Joshi V."/>
            <person name="Fowler G."/>
            <person name="Nazareth L."/>
            <person name="Reid J."/>
            <person name="Worley K."/>
            <person name="Petrosino J."/>
            <person name="Highlander S."/>
            <person name="Gibbs R."/>
        </authorList>
    </citation>
    <scope>NUCLEOTIDE SEQUENCE [LARGE SCALE GENOMIC DNA]</scope>
    <source>
        <strain evidence="11 12">F0287</strain>
    </source>
</reference>
<keyword evidence="7" id="KW-0963">Cytoplasm</keyword>
<dbReference type="NCBIfam" id="NF003976">
    <property type="entry name" value="PRK05469.1"/>
    <property type="match status" value="1"/>
</dbReference>
<feature type="binding site" evidence="7 9">
    <location>
        <position position="141"/>
    </location>
    <ligand>
        <name>Zn(2+)</name>
        <dbReference type="ChEBI" id="CHEBI:29105"/>
        <label>1</label>
    </ligand>
</feature>
<dbReference type="Pfam" id="PF01546">
    <property type="entry name" value="Peptidase_M20"/>
    <property type="match status" value="1"/>
</dbReference>
<dbReference type="GO" id="GO:0008237">
    <property type="term" value="F:metallopeptidase activity"/>
    <property type="evidence" value="ECO:0007669"/>
    <property type="project" value="UniProtKB-KW"/>
</dbReference>
<evidence type="ECO:0000256" key="8">
    <source>
        <dbReference type="PIRSR" id="PIRSR037215-1"/>
    </source>
</evidence>
<keyword evidence="6 7" id="KW-0482">Metalloprotease</keyword>
<evidence type="ECO:0000256" key="4">
    <source>
        <dbReference type="ARBA" id="ARBA00022801"/>
    </source>
</evidence>
<feature type="binding site" evidence="7 9">
    <location>
        <position position="176"/>
    </location>
    <ligand>
        <name>Zn(2+)</name>
        <dbReference type="ChEBI" id="CHEBI:29105"/>
        <label>2</label>
    </ligand>
</feature>
<dbReference type="Gene3D" id="3.40.630.10">
    <property type="entry name" value="Zn peptidases"/>
    <property type="match status" value="1"/>
</dbReference>
<evidence type="ECO:0000256" key="5">
    <source>
        <dbReference type="ARBA" id="ARBA00022833"/>
    </source>
</evidence>
<evidence type="ECO:0000256" key="9">
    <source>
        <dbReference type="PIRSR" id="PIRSR037215-2"/>
    </source>
</evidence>
<feature type="domain" description="Peptidase M20 dimerisation" evidence="10">
    <location>
        <begin position="207"/>
        <end position="308"/>
    </location>
</feature>
<sequence length="409" mass="45597">MKNLVDRFIKYIKIDSQSNPESETTPSTKKQWNMANLLVEELKAIGLQEVTVDENAYVMATLPSNVDYPVPTIGFISHFDTSPDFSGENVNPQFIENYDGRDIVLNKEQNIVLSPSYFEDLLLYKGNTIITTDGTTLLGADDKAGIAEIVTAMEYLVQHPEIKHGKIRVGFTPDEEIGRGAHKFDVKKFAADWAYTMDGGQIGELEYESFNAAGAKIHFKGKNVHPGTAKNKMINSMLVATQFINALPADEIPARTEGREGFYHITDISGDVENTVVQLIIRDHDRDLFNKRKAVVQQIVDDLNKQIPNVAVAEIKDQYYNMGEKIKPVMHIVEVAERAMKELGITPITKPIRGGTDGSQLSFMGLPCPNIFAGGHNFHGKYEFVPVENLEKATEVIIRIAELVAKKII</sequence>
<comment type="catalytic activity">
    <reaction evidence="7">
        <text>Release of the N-terminal residue from a tripeptide.</text>
        <dbReference type="EC" id="3.4.11.4"/>
    </reaction>
</comment>
<comment type="subcellular location">
    <subcellularLocation>
        <location evidence="7">Cytoplasm</location>
    </subcellularLocation>
</comment>
<dbReference type="InterPro" id="IPR036264">
    <property type="entry name" value="Bact_exopeptidase_dim_dom"/>
</dbReference>
<dbReference type="PROSITE" id="PS00759">
    <property type="entry name" value="ARGE_DAPE_CPG2_2"/>
    <property type="match status" value="1"/>
</dbReference>
<dbReference type="GO" id="GO:0008270">
    <property type="term" value="F:zinc ion binding"/>
    <property type="evidence" value="ECO:0007669"/>
    <property type="project" value="UniProtKB-UniRule"/>
</dbReference>
<dbReference type="InterPro" id="IPR002933">
    <property type="entry name" value="Peptidase_M20"/>
</dbReference>
<evidence type="ECO:0000256" key="6">
    <source>
        <dbReference type="ARBA" id="ARBA00023049"/>
    </source>
</evidence>
<keyword evidence="4 7" id="KW-0378">Hydrolase</keyword>
<dbReference type="GO" id="GO:0006508">
    <property type="term" value="P:proteolysis"/>
    <property type="evidence" value="ECO:0007669"/>
    <property type="project" value="UniProtKB-UniRule"/>
</dbReference>
<comment type="caution">
    <text evidence="11">The sequence shown here is derived from an EMBL/GenBank/DDBJ whole genome shotgun (WGS) entry which is preliminary data.</text>
</comment>
<keyword evidence="2 7" id="KW-0645">Protease</keyword>
<dbReference type="CDD" id="cd03892">
    <property type="entry name" value="M20_peptT"/>
    <property type="match status" value="1"/>
</dbReference>
<evidence type="ECO:0000256" key="1">
    <source>
        <dbReference type="ARBA" id="ARBA00009692"/>
    </source>
</evidence>
<feature type="active site" evidence="7 8">
    <location>
        <position position="80"/>
    </location>
</feature>
<evidence type="ECO:0000256" key="2">
    <source>
        <dbReference type="ARBA" id="ARBA00022670"/>
    </source>
</evidence>
<dbReference type="InterPro" id="IPR010161">
    <property type="entry name" value="Peptidase_M20B"/>
</dbReference>
<dbReference type="SUPFAM" id="SSF55031">
    <property type="entry name" value="Bacterial exopeptidase dimerisation domain"/>
    <property type="match status" value="1"/>
</dbReference>
<dbReference type="PANTHER" id="PTHR42994:SF1">
    <property type="entry name" value="PEPTIDASE T"/>
    <property type="match status" value="1"/>
</dbReference>
<dbReference type="InterPro" id="IPR011650">
    <property type="entry name" value="Peptidase_M20_dimer"/>
</dbReference>
<dbReference type="HOGENOM" id="CLU_053676_0_0_10"/>
<evidence type="ECO:0000313" key="11">
    <source>
        <dbReference type="EMBL" id="EFS98435.1"/>
    </source>
</evidence>
<dbReference type="NCBIfam" id="TIGR01882">
    <property type="entry name" value="peptidase-T"/>
    <property type="match status" value="1"/>
</dbReference>
<dbReference type="MEROPS" id="M20.003"/>
<dbReference type="RefSeq" id="WP_002671226.1">
    <property type="nucleotide sequence ID" value="NZ_GL573160.1"/>
</dbReference>
<dbReference type="eggNOG" id="COG2195">
    <property type="taxonomic scope" value="Bacteria"/>
</dbReference>
<dbReference type="NCBIfam" id="NF009920">
    <property type="entry name" value="PRK13381.1"/>
    <property type="match status" value="1"/>
</dbReference>
<dbReference type="GO" id="GO:0045148">
    <property type="term" value="F:tripeptide aminopeptidase activity"/>
    <property type="evidence" value="ECO:0007669"/>
    <property type="project" value="UniProtKB-UniRule"/>
</dbReference>
<dbReference type="InterPro" id="IPR001261">
    <property type="entry name" value="ArgE/DapE_CS"/>
</dbReference>
<evidence type="ECO:0000256" key="7">
    <source>
        <dbReference type="HAMAP-Rule" id="MF_00550"/>
    </source>
</evidence>
<keyword evidence="5 7" id="KW-0862">Zinc</keyword>
<feature type="binding site" evidence="7 9">
    <location>
        <position position="379"/>
    </location>
    <ligand>
        <name>Zn(2+)</name>
        <dbReference type="ChEBI" id="CHEBI:29105"/>
        <label>2</label>
    </ligand>
</feature>